<feature type="compositionally biased region" description="Acidic residues" evidence="2">
    <location>
        <begin position="384"/>
        <end position="394"/>
    </location>
</feature>
<dbReference type="SMART" id="SM00164">
    <property type="entry name" value="TBC"/>
    <property type="match status" value="1"/>
</dbReference>
<gene>
    <name evidence="4" type="ORF">LAZ67_15000863</name>
</gene>
<keyword evidence="1" id="KW-0343">GTPase activation</keyword>
<dbReference type="Pfam" id="PF00566">
    <property type="entry name" value="RabGAP-TBC"/>
    <property type="match status" value="1"/>
</dbReference>
<dbReference type="Proteomes" id="UP001235939">
    <property type="component" value="Chromosome 15"/>
</dbReference>
<reference evidence="4 5" key="1">
    <citation type="submission" date="2022-01" db="EMBL/GenBank/DDBJ databases">
        <title>A chromosomal length assembly of Cordylochernes scorpioides.</title>
        <authorList>
            <person name="Zeh D."/>
            <person name="Zeh J."/>
        </authorList>
    </citation>
    <scope>NUCLEOTIDE SEQUENCE [LARGE SCALE GENOMIC DNA]</scope>
    <source>
        <strain evidence="4">IN4F17</strain>
        <tissue evidence="4">Whole Body</tissue>
    </source>
</reference>
<evidence type="ECO:0000256" key="2">
    <source>
        <dbReference type="SAM" id="MobiDB-lite"/>
    </source>
</evidence>
<dbReference type="PROSITE" id="PS50086">
    <property type="entry name" value="TBC_RABGAP"/>
    <property type="match status" value="1"/>
</dbReference>
<feature type="compositionally biased region" description="Low complexity" evidence="2">
    <location>
        <begin position="360"/>
        <end position="372"/>
    </location>
</feature>
<dbReference type="PANTHER" id="PTHR22957">
    <property type="entry name" value="TBC1 DOMAIN FAMILY MEMBER GTPASE-ACTIVATING PROTEIN"/>
    <property type="match status" value="1"/>
</dbReference>
<organism evidence="4 5">
    <name type="scientific">Cordylochernes scorpioides</name>
    <dbReference type="NCBI Taxonomy" id="51811"/>
    <lineage>
        <taxon>Eukaryota</taxon>
        <taxon>Metazoa</taxon>
        <taxon>Ecdysozoa</taxon>
        <taxon>Arthropoda</taxon>
        <taxon>Chelicerata</taxon>
        <taxon>Arachnida</taxon>
        <taxon>Pseudoscorpiones</taxon>
        <taxon>Cheliferoidea</taxon>
        <taxon>Chernetidae</taxon>
        <taxon>Cordylochernes</taxon>
    </lineage>
</organism>
<keyword evidence="5" id="KW-1185">Reference proteome</keyword>
<evidence type="ECO:0000259" key="3">
    <source>
        <dbReference type="PROSITE" id="PS50086"/>
    </source>
</evidence>
<evidence type="ECO:0000313" key="4">
    <source>
        <dbReference type="EMBL" id="UYV77396.1"/>
    </source>
</evidence>
<dbReference type="EMBL" id="CP092877">
    <property type="protein sequence ID" value="UYV77396.1"/>
    <property type="molecule type" value="Genomic_DNA"/>
</dbReference>
<dbReference type="Gene3D" id="1.10.8.270">
    <property type="entry name" value="putative rabgap domain of human tbc1 domain family member 14 like domains"/>
    <property type="match status" value="1"/>
</dbReference>
<dbReference type="InterPro" id="IPR000195">
    <property type="entry name" value="Rab-GAP-TBC_dom"/>
</dbReference>
<evidence type="ECO:0000256" key="1">
    <source>
        <dbReference type="ARBA" id="ARBA00022468"/>
    </source>
</evidence>
<sequence length="479" mass="54012">MCSEFSLCYQTGPETYQSLTSDWDLDAALDAYADPHLTLLVREHVWDGPSGWDLVVPADYVVPPACLALLGPAPPSPPPAVSWLRRTLSVVFGGRGTRDEKPPMTEAEYSLYVDINGKMIRPRDLFIAVYRGGLSGPGLRREVWPHLLNVYPAGFTATQRAAYLRSKCEAYRGLSRHTVSDTILEMVRKDVLRTDRQHSFFAGEDNANVQALHRLLSTYAVHHPQLGYCQGMSDLAAPILATMQDEAVSYLCFCGLMRRLSSNFTSGGKNMATMFQHLALLLRHYDPQLYYYLEAQGARDLLFCYRWLLLELKREFPFQDALLLLEVVWSSIPPDPPQYDLPLAQAEEDEGIDSYSLSSQSAASSNFDDSNQWSSLDHSPEDSPLPEEEEEEENTPFLSPKTSIPPPEELGCGNPFLLFVCLVLLVQHRNYLLENTLEFSDIGMYFDKLVRRHDAKKALLQARALFEEYLLTGTLEPIS</sequence>
<proteinExistence type="predicted"/>
<name>A0ABY6L8C1_9ARAC</name>
<accession>A0ABY6L8C1</accession>
<evidence type="ECO:0000313" key="5">
    <source>
        <dbReference type="Proteomes" id="UP001235939"/>
    </source>
</evidence>
<feature type="domain" description="Rab-GAP TBC" evidence="3">
    <location>
        <begin position="134"/>
        <end position="332"/>
    </location>
</feature>
<protein>
    <submittedName>
        <fullName evidence="4">TBC1D25</fullName>
    </submittedName>
</protein>
<feature type="region of interest" description="Disordered" evidence="2">
    <location>
        <begin position="360"/>
        <end position="404"/>
    </location>
</feature>
<dbReference type="Gene3D" id="1.10.472.80">
    <property type="entry name" value="Ypt/Rab-GAP domain of gyp1p, domain 3"/>
    <property type="match status" value="1"/>
</dbReference>
<dbReference type="SUPFAM" id="SSF47923">
    <property type="entry name" value="Ypt/Rab-GAP domain of gyp1p"/>
    <property type="match status" value="2"/>
</dbReference>
<dbReference type="PANTHER" id="PTHR22957:SF333">
    <property type="entry name" value="TBC1 DOMAIN FAMILY MEMBER 25"/>
    <property type="match status" value="1"/>
</dbReference>
<dbReference type="InterPro" id="IPR035969">
    <property type="entry name" value="Rab-GAP_TBC_sf"/>
</dbReference>